<sequence length="453" mass="51111">MDGARARYPNQVYRVASDNGDAIVIMPYTYADEIRSNPHLSFTKFFHVELQTDLPGFEVAATTDGLDHSALVRKICSGPLTRSLSSIIQLMSDEVSFSLSHLIGDSTQWQEFGSKPLLLDIVARMSSRIFLGDTLCRSLDWLQVTKSFTVQLFVAGAAVRRVPGPLRSLWHWFIPECRELRRLQEKGHRILLPVVQERQRVREVAKEKNEPHPATDAIDWAADAAKGHDYRPILIQLGLSLAAIHTTTNLFQQVLLDILEHPDIMPDLRQEMSSVLTGQGWAKTSMYNMKLLDSVIKESQRRTSPNLISMRRYVTQDVKLSDGTTLYKGSRVGIDANRMLDPNAYEEPMEWKPYRFLELRSKPGHEAMAQAASVHVDHTAFGYGQQACPGRFFAVNELKVALCHLLLKYDVKLSPGSDTRTSYIGFGAFTSTDARIMVRKRVDVDVDTKSIFA</sequence>
<reference evidence="1" key="1">
    <citation type="submission" date="2022-08" db="EMBL/GenBank/DDBJ databases">
        <title>Genome Sequence of Lecanicillium fungicola.</title>
        <authorList>
            <person name="Buettner E."/>
        </authorList>
    </citation>
    <scope>NUCLEOTIDE SEQUENCE</scope>
    <source>
        <strain evidence="1">Babe33</strain>
    </source>
</reference>
<name>A0ACC1N4D4_9HYPO</name>
<proteinExistence type="predicted"/>
<comment type="caution">
    <text evidence="1">The sequence shown here is derived from an EMBL/GenBank/DDBJ whole genome shotgun (WGS) entry which is preliminary data.</text>
</comment>
<accession>A0ACC1N4D4</accession>
<protein>
    <submittedName>
        <fullName evidence="1">Uncharacterized protein</fullName>
    </submittedName>
</protein>
<evidence type="ECO:0000313" key="2">
    <source>
        <dbReference type="Proteomes" id="UP001143910"/>
    </source>
</evidence>
<organism evidence="1 2">
    <name type="scientific">Zarea fungicola</name>
    <dbReference type="NCBI Taxonomy" id="93591"/>
    <lineage>
        <taxon>Eukaryota</taxon>
        <taxon>Fungi</taxon>
        <taxon>Dikarya</taxon>
        <taxon>Ascomycota</taxon>
        <taxon>Pezizomycotina</taxon>
        <taxon>Sordariomycetes</taxon>
        <taxon>Hypocreomycetidae</taxon>
        <taxon>Hypocreales</taxon>
        <taxon>Cordycipitaceae</taxon>
        <taxon>Zarea</taxon>
    </lineage>
</organism>
<dbReference type="EMBL" id="JANJQO010000931">
    <property type="protein sequence ID" value="KAJ2973711.1"/>
    <property type="molecule type" value="Genomic_DNA"/>
</dbReference>
<keyword evidence="2" id="KW-1185">Reference proteome</keyword>
<gene>
    <name evidence="1" type="ORF">NQ176_g6451</name>
</gene>
<evidence type="ECO:0000313" key="1">
    <source>
        <dbReference type="EMBL" id="KAJ2973711.1"/>
    </source>
</evidence>
<dbReference type="Proteomes" id="UP001143910">
    <property type="component" value="Unassembled WGS sequence"/>
</dbReference>